<protein>
    <submittedName>
        <fullName evidence="1">Uncharacterized protein</fullName>
    </submittedName>
</protein>
<proteinExistence type="predicted"/>
<dbReference type="AlphaFoldDB" id="A0A0G8AWQ5"/>
<organism evidence="1 2">
    <name type="scientific">Candidatus Synechococcus spongiarum 15L</name>
    <dbReference type="NCBI Taxonomy" id="1608419"/>
    <lineage>
        <taxon>Bacteria</taxon>
        <taxon>Bacillati</taxon>
        <taxon>Cyanobacteriota</taxon>
        <taxon>Cyanophyceae</taxon>
        <taxon>Synechococcales</taxon>
        <taxon>Synechococcaceae</taxon>
        <taxon>Synechococcus</taxon>
    </lineage>
</organism>
<dbReference type="Proteomes" id="UP000035037">
    <property type="component" value="Unassembled WGS sequence"/>
</dbReference>
<gene>
    <name evidence="1" type="ORF">TQ37_04250</name>
</gene>
<sequence length="90" mass="10049">MLTHPAGRTAFRSDATTSSWTLLPAHGFSAFGGRLTIAISLELALFSDSTTYTLLWALAHSHRIQPDPWQLSLEWQRQEQIFAVLLSIVP</sequence>
<reference evidence="1 2" key="2">
    <citation type="submission" date="2015-05" db="EMBL/GenBank/DDBJ databases">
        <title>Lifestyle Evolution in Cyanobacterial Symbionts of Sponges.</title>
        <authorList>
            <person name="Burgsdorf I."/>
            <person name="Slaby B.M."/>
            <person name="Handley K.M."/>
            <person name="Haber M."/>
            <person name="Blom J."/>
            <person name="Marshall C.W."/>
            <person name="Gilbert J.A."/>
            <person name="Hentschel U."/>
            <person name="Steindler L."/>
        </authorList>
    </citation>
    <scope>NUCLEOTIDE SEQUENCE [LARGE SCALE GENOMIC DNA]</scope>
    <source>
        <strain evidence="1">15L</strain>
    </source>
</reference>
<evidence type="ECO:0000313" key="2">
    <source>
        <dbReference type="Proteomes" id="UP000035037"/>
    </source>
</evidence>
<reference evidence="1 2" key="1">
    <citation type="submission" date="2015-02" db="EMBL/GenBank/DDBJ databases">
        <authorList>
            <person name="Slaby B."/>
            <person name="Hentschel U."/>
        </authorList>
    </citation>
    <scope>NUCLEOTIDE SEQUENCE [LARGE SCALE GENOMIC DNA]</scope>
    <source>
        <strain evidence="1">15L</strain>
    </source>
</reference>
<dbReference type="PATRIC" id="fig|1608419.3.peg.2384"/>
<dbReference type="EMBL" id="JYFQ01000085">
    <property type="protein sequence ID" value="KKZ13556.1"/>
    <property type="molecule type" value="Genomic_DNA"/>
</dbReference>
<comment type="caution">
    <text evidence="1">The sequence shown here is derived from an EMBL/GenBank/DDBJ whole genome shotgun (WGS) entry which is preliminary data.</text>
</comment>
<name>A0A0G8AWQ5_9SYNE</name>
<evidence type="ECO:0000313" key="1">
    <source>
        <dbReference type="EMBL" id="KKZ13556.1"/>
    </source>
</evidence>
<accession>A0A0G8AWQ5</accession>